<reference evidence="1 2" key="1">
    <citation type="submission" date="2018-09" db="EMBL/GenBank/DDBJ databases">
        <title>A high-quality reference genome of wild soybean provides a powerful tool to mine soybean genomes.</title>
        <authorList>
            <person name="Xie M."/>
            <person name="Chung C.Y.L."/>
            <person name="Li M.-W."/>
            <person name="Wong F.-L."/>
            <person name="Chan T.-F."/>
            <person name="Lam H.-M."/>
        </authorList>
    </citation>
    <scope>NUCLEOTIDE SEQUENCE [LARGE SCALE GENOMIC DNA]</scope>
    <source>
        <strain evidence="2">cv. W05</strain>
        <tissue evidence="1">Hypocotyl of etiolated seedlings</tissue>
    </source>
</reference>
<dbReference type="AlphaFoldDB" id="A0A445LQN8"/>
<protein>
    <submittedName>
        <fullName evidence="1">Uncharacterized protein</fullName>
    </submittedName>
</protein>
<comment type="caution">
    <text evidence="1">The sequence shown here is derived from an EMBL/GenBank/DDBJ whole genome shotgun (WGS) entry which is preliminary data.</text>
</comment>
<dbReference type="Proteomes" id="UP000289340">
    <property type="component" value="Chromosome 2"/>
</dbReference>
<gene>
    <name evidence="1" type="ORF">D0Y65_004358</name>
</gene>
<sequence length="224" mass="25695">MTPYKNFLTRGVLPPNKDEVRCLKRKANYYVILDGELLKKELITPLLKCLNSQQADYVMRELHEGIYGLYIGGIHMETPHLEPLTRRLLFQQQQNEENMRVELETIFRNLPFDGRATRDSRDARSRHQRLFEENVGKTGKDAIYELLSERLGSCIYARGRKLGEKLATQLAQASSARPGEQGCFLQKKQPSGGIFWRAQVGLVAICTPIFTKYTPCPFLVILFS</sequence>
<name>A0A445LQN8_GLYSO</name>
<dbReference type="EMBL" id="QZWG01000002">
    <property type="protein sequence ID" value="RZC25630.1"/>
    <property type="molecule type" value="Genomic_DNA"/>
</dbReference>
<evidence type="ECO:0000313" key="2">
    <source>
        <dbReference type="Proteomes" id="UP000289340"/>
    </source>
</evidence>
<keyword evidence="2" id="KW-1185">Reference proteome</keyword>
<accession>A0A445LQN8</accession>
<evidence type="ECO:0000313" key="1">
    <source>
        <dbReference type="EMBL" id="RZC25630.1"/>
    </source>
</evidence>
<proteinExistence type="predicted"/>
<organism evidence="1 2">
    <name type="scientific">Glycine soja</name>
    <name type="common">Wild soybean</name>
    <dbReference type="NCBI Taxonomy" id="3848"/>
    <lineage>
        <taxon>Eukaryota</taxon>
        <taxon>Viridiplantae</taxon>
        <taxon>Streptophyta</taxon>
        <taxon>Embryophyta</taxon>
        <taxon>Tracheophyta</taxon>
        <taxon>Spermatophyta</taxon>
        <taxon>Magnoliopsida</taxon>
        <taxon>eudicotyledons</taxon>
        <taxon>Gunneridae</taxon>
        <taxon>Pentapetalae</taxon>
        <taxon>rosids</taxon>
        <taxon>fabids</taxon>
        <taxon>Fabales</taxon>
        <taxon>Fabaceae</taxon>
        <taxon>Papilionoideae</taxon>
        <taxon>50 kb inversion clade</taxon>
        <taxon>NPAAA clade</taxon>
        <taxon>indigoferoid/millettioid clade</taxon>
        <taxon>Phaseoleae</taxon>
        <taxon>Glycine</taxon>
        <taxon>Glycine subgen. Soja</taxon>
    </lineage>
</organism>